<evidence type="ECO:0000313" key="7">
    <source>
        <dbReference type="Proteomes" id="UP000006810"/>
    </source>
</evidence>
<protein>
    <submittedName>
        <fullName evidence="6">Uncharacterized protein</fullName>
    </submittedName>
</protein>
<dbReference type="CDD" id="cd18095">
    <property type="entry name" value="SpoU-like_rRNA-MTase"/>
    <property type="match status" value="1"/>
</dbReference>
<evidence type="ECO:0000256" key="2">
    <source>
        <dbReference type="ARBA" id="ARBA00022603"/>
    </source>
</evidence>
<dbReference type="Proteomes" id="UP000006810">
    <property type="component" value="Chromosome"/>
</dbReference>
<dbReference type="AlphaFoldDB" id="C4XE91"/>
<dbReference type="eggNOG" id="COG0566">
    <property type="taxonomic scope" value="Bacteria"/>
</dbReference>
<evidence type="ECO:0000259" key="4">
    <source>
        <dbReference type="Pfam" id="PF00588"/>
    </source>
</evidence>
<dbReference type="Gene3D" id="3.30.1330.30">
    <property type="match status" value="1"/>
</dbReference>
<comment type="similarity">
    <text evidence="1">Belongs to the class IV-like SAM-binding methyltransferase superfamily. RNA methyltransferase TrmH family.</text>
</comment>
<dbReference type="GO" id="GO:0032259">
    <property type="term" value="P:methylation"/>
    <property type="evidence" value="ECO:0007669"/>
    <property type="project" value="UniProtKB-KW"/>
</dbReference>
<evidence type="ECO:0000259" key="5">
    <source>
        <dbReference type="Pfam" id="PF22435"/>
    </source>
</evidence>
<dbReference type="HOGENOM" id="CLU_021322_3_2_14"/>
<sequence>MWSSKRKGLLNQMEKTVISSVSNPKIKYLKEVQKDNKSDYFLVSGYHLVQEALAKNLVIEIFEEESKSTYKTATLVKSNVLKSISSTMHPDGVVALCLKPKSQIKNKVILLDNVQDPGNVGTIIRNAACFGFDTVISNVNFYNDKVVRATQGALFQVSLIKENNNEDLIKVLNNEGYFIVATSLDKDSIKLDELKINKEKVVLILGNEGNGINKNLYKYCDQKVYIPIEFESLNVAVASGIILNKIYNK</sequence>
<dbReference type="PATRIC" id="fig|496833.3.peg.620"/>
<evidence type="ECO:0000256" key="1">
    <source>
        <dbReference type="ARBA" id="ARBA00007228"/>
    </source>
</evidence>
<dbReference type="GO" id="GO:0006396">
    <property type="term" value="P:RNA processing"/>
    <property type="evidence" value="ECO:0007669"/>
    <property type="project" value="InterPro"/>
</dbReference>
<evidence type="ECO:0000313" key="6">
    <source>
        <dbReference type="EMBL" id="BAH69463.1"/>
    </source>
</evidence>
<dbReference type="KEGG" id="mfp:MBIO_0198"/>
<dbReference type="GO" id="GO:0003723">
    <property type="term" value="F:RNA binding"/>
    <property type="evidence" value="ECO:0007669"/>
    <property type="project" value="InterPro"/>
</dbReference>
<keyword evidence="2" id="KW-0489">Methyltransferase</keyword>
<dbReference type="InterPro" id="IPR053888">
    <property type="entry name" value="MRM3-like_sub_bind"/>
</dbReference>
<accession>C4XE91</accession>
<dbReference type="SUPFAM" id="SSF55315">
    <property type="entry name" value="L30e-like"/>
    <property type="match status" value="1"/>
</dbReference>
<dbReference type="InterPro" id="IPR051259">
    <property type="entry name" value="rRNA_Methyltransferase"/>
</dbReference>
<dbReference type="InterPro" id="IPR029064">
    <property type="entry name" value="Ribosomal_eL30-like_sf"/>
</dbReference>
<evidence type="ECO:0000256" key="3">
    <source>
        <dbReference type="ARBA" id="ARBA00022679"/>
    </source>
</evidence>
<name>C4XE91_MYCFP</name>
<dbReference type="GO" id="GO:0008173">
    <property type="term" value="F:RNA methyltransferase activity"/>
    <property type="evidence" value="ECO:0007669"/>
    <property type="project" value="InterPro"/>
</dbReference>
<feature type="domain" description="MRM3-like substrate binding" evidence="5">
    <location>
        <begin position="23"/>
        <end position="95"/>
    </location>
</feature>
<dbReference type="InterPro" id="IPR029026">
    <property type="entry name" value="tRNA_m1G_MTases_N"/>
</dbReference>
<proteinExistence type="inferred from homology"/>
<gene>
    <name evidence="6" type="ordered locus">MBIO_0198</name>
</gene>
<dbReference type="EMBL" id="AP009608">
    <property type="protein sequence ID" value="BAH69463.1"/>
    <property type="molecule type" value="Genomic_DNA"/>
</dbReference>
<dbReference type="Pfam" id="PF22435">
    <property type="entry name" value="MRM3-like_sub_bind"/>
    <property type="match status" value="1"/>
</dbReference>
<feature type="domain" description="tRNA/rRNA methyltransferase SpoU type" evidence="4">
    <location>
        <begin position="108"/>
        <end position="243"/>
    </location>
</feature>
<dbReference type="InterPro" id="IPR001537">
    <property type="entry name" value="SpoU_MeTrfase"/>
</dbReference>
<keyword evidence="7" id="KW-1185">Reference proteome</keyword>
<dbReference type="PANTHER" id="PTHR43191">
    <property type="entry name" value="RRNA METHYLTRANSFERASE 3"/>
    <property type="match status" value="1"/>
</dbReference>
<dbReference type="Gene3D" id="3.40.1280.10">
    <property type="match status" value="1"/>
</dbReference>
<keyword evidence="3" id="KW-0808">Transferase</keyword>
<reference evidence="6 7" key="1">
    <citation type="journal article" date="2009" name="Curr. Microbiol.">
        <title>Molecular cloning and expression of a novel cholinephosphotransferase involved in glycoglycerophospholipid biosynthesis of Mycoplasma fermentans.</title>
        <authorList>
            <person name="Ishida N."/>
            <person name="Irikura D."/>
            <person name="Matsuda K."/>
            <person name="Sato S."/>
            <person name="Asano K."/>
        </authorList>
    </citation>
    <scope>NUCLEOTIDE SEQUENCE [LARGE SCALE GENOMIC DNA]</scope>
    <source>
        <strain evidence="7">ATCC 19989 / NBRC 14854 / NCTC 10117 / PG18</strain>
    </source>
</reference>
<dbReference type="Pfam" id="PF00588">
    <property type="entry name" value="SpoU_methylase"/>
    <property type="match status" value="1"/>
</dbReference>
<dbReference type="InterPro" id="IPR029028">
    <property type="entry name" value="Alpha/beta_knot_MTases"/>
</dbReference>
<dbReference type="SUPFAM" id="SSF75217">
    <property type="entry name" value="alpha/beta knot"/>
    <property type="match status" value="1"/>
</dbReference>
<dbReference type="PANTHER" id="PTHR43191:SF2">
    <property type="entry name" value="RRNA METHYLTRANSFERASE 3, MITOCHONDRIAL"/>
    <property type="match status" value="1"/>
</dbReference>
<organism evidence="6 7">
    <name type="scientific">Mycoplasmopsis fermentans (strain ATCC 19989 / NBRC 14854 / NCTC 10117 / PG18)</name>
    <name type="common">Mycoplasma fermentans</name>
    <dbReference type="NCBI Taxonomy" id="496833"/>
    <lineage>
        <taxon>Bacteria</taxon>
        <taxon>Bacillati</taxon>
        <taxon>Mycoplasmatota</taxon>
        <taxon>Mycoplasmoidales</taxon>
        <taxon>Metamycoplasmataceae</taxon>
        <taxon>Mycoplasmopsis</taxon>
    </lineage>
</organism>